<protein>
    <submittedName>
        <fullName evidence="1">Uncharacterized protein</fullName>
    </submittedName>
</protein>
<evidence type="ECO:0000313" key="1">
    <source>
        <dbReference type="EMBL" id="ABJ88752.1"/>
    </source>
</evidence>
<name>Q01NL8_SOLUE</name>
<gene>
    <name evidence="1" type="ordered locus">Acid_7857</name>
</gene>
<dbReference type="SUPFAM" id="SSF54826">
    <property type="entry name" value="Enolase N-terminal domain-like"/>
    <property type="match status" value="1"/>
</dbReference>
<dbReference type="STRING" id="234267.Acid_7857"/>
<dbReference type="InterPro" id="IPR029017">
    <property type="entry name" value="Enolase-like_N"/>
</dbReference>
<dbReference type="OrthoDB" id="128855at2"/>
<dbReference type="HOGENOM" id="CLU_1377349_0_0_0"/>
<dbReference type="KEGG" id="sus:Acid_7857"/>
<sequence>MALPATVRVKLSSEAADSISLTPVVVQELPLRDLIEHMLGVTGKDEARIRELLLRGTLVSGASRFRWAGWDVEADGLRELLTTFPDPDPTSIFAPACCTRVVLRGGRQAIDITCEAGSRKGFFQRKTFWDVLMRVVAAAAPEYSGYSYRDRADRFMREFSRADLEQLRAARDLVRYSTLRDQLRAVAFTQAEIFVKRG</sequence>
<reference evidence="1" key="1">
    <citation type="submission" date="2006-10" db="EMBL/GenBank/DDBJ databases">
        <title>Complete sequence of Solibacter usitatus Ellin6076.</title>
        <authorList>
            <consortium name="US DOE Joint Genome Institute"/>
            <person name="Copeland A."/>
            <person name="Lucas S."/>
            <person name="Lapidus A."/>
            <person name="Barry K."/>
            <person name="Detter J.C."/>
            <person name="Glavina del Rio T."/>
            <person name="Hammon N."/>
            <person name="Israni S."/>
            <person name="Dalin E."/>
            <person name="Tice H."/>
            <person name="Pitluck S."/>
            <person name="Thompson L.S."/>
            <person name="Brettin T."/>
            <person name="Bruce D."/>
            <person name="Han C."/>
            <person name="Tapia R."/>
            <person name="Gilna P."/>
            <person name="Schmutz J."/>
            <person name="Larimer F."/>
            <person name="Land M."/>
            <person name="Hauser L."/>
            <person name="Kyrpides N."/>
            <person name="Mikhailova N."/>
            <person name="Janssen P.H."/>
            <person name="Kuske C.R."/>
            <person name="Richardson P."/>
        </authorList>
    </citation>
    <scope>NUCLEOTIDE SEQUENCE</scope>
    <source>
        <strain evidence="1">Ellin6076</strain>
    </source>
</reference>
<dbReference type="EMBL" id="CP000473">
    <property type="protein sequence ID" value="ABJ88752.1"/>
    <property type="molecule type" value="Genomic_DNA"/>
</dbReference>
<organism evidence="1">
    <name type="scientific">Solibacter usitatus (strain Ellin6076)</name>
    <dbReference type="NCBI Taxonomy" id="234267"/>
    <lineage>
        <taxon>Bacteria</taxon>
        <taxon>Pseudomonadati</taxon>
        <taxon>Acidobacteriota</taxon>
        <taxon>Terriglobia</taxon>
        <taxon>Bryobacterales</taxon>
        <taxon>Solibacteraceae</taxon>
        <taxon>Candidatus Solibacter</taxon>
    </lineage>
</organism>
<accession>Q01NL8</accession>
<dbReference type="AlphaFoldDB" id="Q01NL8"/>
<proteinExistence type="predicted"/>
<dbReference type="InParanoid" id="Q01NL8"/>